<feature type="signal peptide" evidence="1">
    <location>
        <begin position="1"/>
        <end position="16"/>
    </location>
</feature>
<dbReference type="EMBL" id="CAJNNW010036655">
    <property type="protein sequence ID" value="CAE8736366.1"/>
    <property type="molecule type" value="Genomic_DNA"/>
</dbReference>
<comment type="caution">
    <text evidence="2">The sequence shown here is derived from an EMBL/GenBank/DDBJ whole genome shotgun (WGS) entry which is preliminary data.</text>
</comment>
<evidence type="ECO:0000256" key="1">
    <source>
        <dbReference type="SAM" id="SignalP"/>
    </source>
</evidence>
<evidence type="ECO:0000313" key="2">
    <source>
        <dbReference type="EMBL" id="CAE8736366.1"/>
    </source>
</evidence>
<feature type="non-terminal residue" evidence="2">
    <location>
        <position position="1"/>
    </location>
</feature>
<keyword evidence="1" id="KW-0732">Signal</keyword>
<sequence>MFLRFIILGSLSLTCAFDPTCWFGNFDLLSCCSGLKLDCWDSDFTLQRCCKGAGFGDTKCWHEGRTWASCCSGARSDCWQPEPSDLNFATCCGQ</sequence>
<protein>
    <submittedName>
        <fullName evidence="2">Uncharacterized protein</fullName>
    </submittedName>
</protein>
<feature type="chain" id="PRO_5032280508" evidence="1">
    <location>
        <begin position="17"/>
        <end position="94"/>
    </location>
</feature>
<name>A0A813LYZ8_POLGL</name>
<gene>
    <name evidence="2" type="ORF">PGLA2088_LOCUS48281</name>
</gene>
<reference evidence="2" key="1">
    <citation type="submission" date="2021-02" db="EMBL/GenBank/DDBJ databases">
        <authorList>
            <person name="Dougan E. K."/>
            <person name="Rhodes N."/>
            <person name="Thang M."/>
            <person name="Chan C."/>
        </authorList>
    </citation>
    <scope>NUCLEOTIDE SEQUENCE</scope>
</reference>
<dbReference type="Proteomes" id="UP000626109">
    <property type="component" value="Unassembled WGS sequence"/>
</dbReference>
<accession>A0A813LYZ8</accession>
<dbReference type="AlphaFoldDB" id="A0A813LYZ8"/>
<evidence type="ECO:0000313" key="3">
    <source>
        <dbReference type="Proteomes" id="UP000626109"/>
    </source>
</evidence>
<organism evidence="2 3">
    <name type="scientific">Polarella glacialis</name>
    <name type="common">Dinoflagellate</name>
    <dbReference type="NCBI Taxonomy" id="89957"/>
    <lineage>
        <taxon>Eukaryota</taxon>
        <taxon>Sar</taxon>
        <taxon>Alveolata</taxon>
        <taxon>Dinophyceae</taxon>
        <taxon>Suessiales</taxon>
        <taxon>Suessiaceae</taxon>
        <taxon>Polarella</taxon>
    </lineage>
</organism>
<proteinExistence type="predicted"/>